<dbReference type="PANTHER" id="PTHR30055">
    <property type="entry name" value="HTH-TYPE TRANSCRIPTIONAL REGULATOR RUTR"/>
    <property type="match status" value="1"/>
</dbReference>
<dbReference type="Pfam" id="PF00440">
    <property type="entry name" value="TetR_N"/>
    <property type="match status" value="1"/>
</dbReference>
<dbReference type="PROSITE" id="PS50977">
    <property type="entry name" value="HTH_TETR_2"/>
    <property type="match status" value="1"/>
</dbReference>
<organism evidence="5 6">
    <name type="scientific">Streptomyces spongiicola</name>
    <dbReference type="NCBI Taxonomy" id="1690221"/>
    <lineage>
        <taxon>Bacteria</taxon>
        <taxon>Bacillati</taxon>
        <taxon>Actinomycetota</taxon>
        <taxon>Actinomycetes</taxon>
        <taxon>Kitasatosporales</taxon>
        <taxon>Streptomycetaceae</taxon>
        <taxon>Streptomyces</taxon>
    </lineage>
</organism>
<evidence type="ECO:0000256" key="3">
    <source>
        <dbReference type="SAM" id="MobiDB-lite"/>
    </source>
</evidence>
<evidence type="ECO:0000256" key="2">
    <source>
        <dbReference type="PROSITE-ProRule" id="PRU00335"/>
    </source>
</evidence>
<sequence>MRGTGTARLGSLTVNDATDEKQGRAAKPAKSEQTRTLILETALRLFQERGYDRTTMRAIAQEAGVSVGNAYYYFSSKEHLVQGFYDRIAEQHQAAVAEVLDGGEKDLARRIRGVLLGWLDIAEPYHEFASQFFKNAADPDSPLSPFSPESEGPREAAVDVHRRVLSGAAVKVDPELADALPRLLWLQQMGLVLFWVYDRSEGCANSRRLVERLAPVTARAISLSRFRVLRPLVQETHELLRDFMPTAAGMAASGKPGRAADRSSSAPPGGRGGYGGDTGDDPGAGPGAGGRERRERGTTA</sequence>
<dbReference type="InterPro" id="IPR001647">
    <property type="entry name" value="HTH_TetR"/>
</dbReference>
<name>A0A388SUB7_9ACTN</name>
<dbReference type="InterPro" id="IPR050109">
    <property type="entry name" value="HTH-type_TetR-like_transc_reg"/>
</dbReference>
<dbReference type="Proteomes" id="UP000265354">
    <property type="component" value="Unassembled WGS sequence"/>
</dbReference>
<feature type="compositionally biased region" description="Gly residues" evidence="3">
    <location>
        <begin position="269"/>
        <end position="289"/>
    </location>
</feature>
<dbReference type="InterPro" id="IPR036271">
    <property type="entry name" value="Tet_transcr_reg_TetR-rel_C_sf"/>
</dbReference>
<comment type="caution">
    <text evidence="5">The sequence shown here is derived from an EMBL/GenBank/DDBJ whole genome shotgun (WGS) entry which is preliminary data.</text>
</comment>
<feature type="compositionally biased region" description="Basic and acidic residues" evidence="3">
    <location>
        <begin position="18"/>
        <end position="32"/>
    </location>
</feature>
<feature type="DNA-binding region" description="H-T-H motif" evidence="2">
    <location>
        <begin position="55"/>
        <end position="74"/>
    </location>
</feature>
<gene>
    <name evidence="5" type="ORF">SSP531S_16420</name>
</gene>
<dbReference type="AlphaFoldDB" id="A0A388SUB7"/>
<dbReference type="Gene3D" id="1.10.357.10">
    <property type="entry name" value="Tetracycline Repressor, domain 2"/>
    <property type="match status" value="1"/>
</dbReference>
<dbReference type="InterPro" id="IPR041673">
    <property type="entry name" value="TetR_C_23"/>
</dbReference>
<protein>
    <submittedName>
        <fullName evidence="5">TetR family transcriptional regulator</fullName>
    </submittedName>
</protein>
<proteinExistence type="predicted"/>
<feature type="region of interest" description="Disordered" evidence="3">
    <location>
        <begin position="250"/>
        <end position="300"/>
    </location>
</feature>
<dbReference type="PRINTS" id="PR00455">
    <property type="entry name" value="HTHTETR"/>
</dbReference>
<feature type="compositionally biased region" description="Basic and acidic residues" evidence="3">
    <location>
        <begin position="290"/>
        <end position="300"/>
    </location>
</feature>
<dbReference type="PANTHER" id="PTHR30055:SF146">
    <property type="entry name" value="HTH-TYPE TRANSCRIPTIONAL DUAL REGULATOR CECR"/>
    <property type="match status" value="1"/>
</dbReference>
<feature type="region of interest" description="Disordered" evidence="3">
    <location>
        <begin position="1"/>
        <end position="32"/>
    </location>
</feature>
<dbReference type="GO" id="GO:0000976">
    <property type="term" value="F:transcription cis-regulatory region binding"/>
    <property type="evidence" value="ECO:0007669"/>
    <property type="project" value="TreeGrafter"/>
</dbReference>
<accession>A0A388SUB7</accession>
<dbReference type="InterPro" id="IPR009057">
    <property type="entry name" value="Homeodomain-like_sf"/>
</dbReference>
<reference evidence="5 6" key="1">
    <citation type="submission" date="2018-07" db="EMBL/GenBank/DDBJ databases">
        <title>Whole Genome Shotgun Sequence of Streptomyces spongiicola strain 531S.</title>
        <authorList>
            <person name="Dohra H."/>
            <person name="Kodani S."/>
        </authorList>
    </citation>
    <scope>NUCLEOTIDE SEQUENCE [LARGE SCALE GENOMIC DNA]</scope>
    <source>
        <strain evidence="5 6">531S</strain>
    </source>
</reference>
<dbReference type="PROSITE" id="PS01081">
    <property type="entry name" value="HTH_TETR_1"/>
    <property type="match status" value="1"/>
</dbReference>
<feature type="domain" description="HTH tetR-type" evidence="4">
    <location>
        <begin position="32"/>
        <end position="92"/>
    </location>
</feature>
<evidence type="ECO:0000259" key="4">
    <source>
        <dbReference type="PROSITE" id="PS50977"/>
    </source>
</evidence>
<dbReference type="EMBL" id="BGZL01000004">
    <property type="protein sequence ID" value="GBQ00228.1"/>
    <property type="molecule type" value="Genomic_DNA"/>
</dbReference>
<dbReference type="SUPFAM" id="SSF46689">
    <property type="entry name" value="Homeodomain-like"/>
    <property type="match status" value="1"/>
</dbReference>
<evidence type="ECO:0000313" key="5">
    <source>
        <dbReference type="EMBL" id="GBQ00228.1"/>
    </source>
</evidence>
<dbReference type="SUPFAM" id="SSF48498">
    <property type="entry name" value="Tetracyclin repressor-like, C-terminal domain"/>
    <property type="match status" value="1"/>
</dbReference>
<dbReference type="InterPro" id="IPR023772">
    <property type="entry name" value="DNA-bd_HTH_TetR-type_CS"/>
</dbReference>
<dbReference type="GO" id="GO:0003700">
    <property type="term" value="F:DNA-binding transcription factor activity"/>
    <property type="evidence" value="ECO:0007669"/>
    <property type="project" value="TreeGrafter"/>
</dbReference>
<dbReference type="Pfam" id="PF17931">
    <property type="entry name" value="TetR_C_23"/>
    <property type="match status" value="1"/>
</dbReference>
<evidence type="ECO:0000256" key="1">
    <source>
        <dbReference type="ARBA" id="ARBA00023125"/>
    </source>
</evidence>
<evidence type="ECO:0000313" key="6">
    <source>
        <dbReference type="Proteomes" id="UP000265354"/>
    </source>
</evidence>
<keyword evidence="1 2" id="KW-0238">DNA-binding</keyword>